<organism evidence="1 2">
    <name type="scientific">Pistacia integerrima</name>
    <dbReference type="NCBI Taxonomy" id="434235"/>
    <lineage>
        <taxon>Eukaryota</taxon>
        <taxon>Viridiplantae</taxon>
        <taxon>Streptophyta</taxon>
        <taxon>Embryophyta</taxon>
        <taxon>Tracheophyta</taxon>
        <taxon>Spermatophyta</taxon>
        <taxon>Magnoliopsida</taxon>
        <taxon>eudicotyledons</taxon>
        <taxon>Gunneridae</taxon>
        <taxon>Pentapetalae</taxon>
        <taxon>rosids</taxon>
        <taxon>malvids</taxon>
        <taxon>Sapindales</taxon>
        <taxon>Anacardiaceae</taxon>
        <taxon>Pistacia</taxon>
    </lineage>
</organism>
<evidence type="ECO:0000313" key="1">
    <source>
        <dbReference type="EMBL" id="KAJ0045899.1"/>
    </source>
</evidence>
<dbReference type="EMBL" id="CM047738">
    <property type="protein sequence ID" value="KAJ0045899.1"/>
    <property type="molecule type" value="Genomic_DNA"/>
</dbReference>
<comment type="caution">
    <text evidence="1">The sequence shown here is derived from an EMBL/GenBank/DDBJ whole genome shotgun (WGS) entry which is preliminary data.</text>
</comment>
<name>A0ACC0Z4N1_9ROSI</name>
<accession>A0ACC0Z4N1</accession>
<proteinExistence type="predicted"/>
<dbReference type="Proteomes" id="UP001163603">
    <property type="component" value="Chromosome 3"/>
</dbReference>
<keyword evidence="2" id="KW-1185">Reference proteome</keyword>
<sequence length="66" mass="7542">MGERLKALQNDRQASGLPSDVKLGPGGWREISVITRNSAKYEEDKEDKEAHHVKRRGIQSLRLKTR</sequence>
<reference evidence="2" key="1">
    <citation type="journal article" date="2023" name="G3 (Bethesda)">
        <title>Genome assembly and association tests identify interacting loci associated with vigor, precocity, and sex in interspecific pistachio rootstocks.</title>
        <authorList>
            <person name="Palmer W."/>
            <person name="Jacygrad E."/>
            <person name="Sagayaradj S."/>
            <person name="Cavanaugh K."/>
            <person name="Han R."/>
            <person name="Bertier L."/>
            <person name="Beede B."/>
            <person name="Kafkas S."/>
            <person name="Golino D."/>
            <person name="Preece J."/>
            <person name="Michelmore R."/>
        </authorList>
    </citation>
    <scope>NUCLEOTIDE SEQUENCE [LARGE SCALE GENOMIC DNA]</scope>
</reference>
<evidence type="ECO:0000313" key="2">
    <source>
        <dbReference type="Proteomes" id="UP001163603"/>
    </source>
</evidence>
<protein>
    <submittedName>
        <fullName evidence="1">Uncharacterized protein</fullName>
    </submittedName>
</protein>
<gene>
    <name evidence="1" type="ORF">Pint_05371</name>
</gene>